<dbReference type="EMBL" id="CP002869">
    <property type="protein sequence ID" value="AEI41250.1"/>
    <property type="molecule type" value="Genomic_DNA"/>
</dbReference>
<dbReference type="PATRIC" id="fig|1036673.3.peg.2448"/>
<accession>F8F8A3</accession>
<dbReference type="Proteomes" id="UP000006620">
    <property type="component" value="Chromosome"/>
</dbReference>
<sequence length="61" mass="6795">MLEHLESNYDCAAAGEDLHALLSELAELRGRGPDVDALASERINRLENQISFIKNKCDIKP</sequence>
<evidence type="ECO:0000313" key="2">
    <source>
        <dbReference type="Proteomes" id="UP000006620"/>
    </source>
</evidence>
<proteinExistence type="predicted"/>
<evidence type="ECO:0000313" key="1">
    <source>
        <dbReference type="EMBL" id="AEI41250.1"/>
    </source>
</evidence>
<name>F8F8A3_PAEMK</name>
<dbReference type="HOGENOM" id="CLU_2918251_0_0_9"/>
<organism evidence="1 2">
    <name type="scientific">Paenibacillus mucilaginosus (strain KNP414)</name>
    <dbReference type="NCBI Taxonomy" id="1036673"/>
    <lineage>
        <taxon>Bacteria</taxon>
        <taxon>Bacillati</taxon>
        <taxon>Bacillota</taxon>
        <taxon>Bacilli</taxon>
        <taxon>Bacillales</taxon>
        <taxon>Paenibacillaceae</taxon>
        <taxon>Paenibacillus</taxon>
    </lineage>
</organism>
<dbReference type="RefSeq" id="WP_013916411.1">
    <property type="nucleotide sequence ID" value="NC_015690.1"/>
</dbReference>
<dbReference type="KEGG" id="pms:KNP414_02689"/>
<protein>
    <recommendedName>
        <fullName evidence="3">DUF2524 domain-containing protein</fullName>
    </recommendedName>
</protein>
<reference evidence="2" key="1">
    <citation type="submission" date="2011-06" db="EMBL/GenBank/DDBJ databases">
        <title>Complete genome sequence of Paenibacillus mucilaginosus KNP414.</title>
        <authorList>
            <person name="Wang J."/>
            <person name="Hu S."/>
            <person name="Hu X."/>
            <person name="Zhang B."/>
            <person name="Dong D."/>
            <person name="Zhang S."/>
            <person name="Zhao K."/>
            <person name="Wu D."/>
        </authorList>
    </citation>
    <scope>NUCLEOTIDE SEQUENCE [LARGE SCALE GENOMIC DNA]</scope>
    <source>
        <strain evidence="2">KNP414</strain>
    </source>
</reference>
<evidence type="ECO:0008006" key="3">
    <source>
        <dbReference type="Google" id="ProtNLM"/>
    </source>
</evidence>
<dbReference type="AlphaFoldDB" id="F8F8A3"/>
<gene>
    <name evidence="1" type="ordered locus">KNP414_02689</name>
</gene>
<reference evidence="1 2" key="2">
    <citation type="journal article" date="2013" name="Genome Announc.">
        <title>Genome Sequence of Growth-Improving Paenibacillus mucilaginosus Strain KNP414.</title>
        <authorList>
            <person name="Lu J.J."/>
            <person name="Wang J.F."/>
            <person name="Hu X.F."/>
        </authorList>
    </citation>
    <scope>NUCLEOTIDE SEQUENCE [LARGE SCALE GENOMIC DNA]</scope>
    <source>
        <strain evidence="1 2">KNP414</strain>
    </source>
</reference>